<evidence type="ECO:0000313" key="3">
    <source>
        <dbReference type="Proteomes" id="UP000199595"/>
    </source>
</evidence>
<evidence type="ECO:0000259" key="1">
    <source>
        <dbReference type="Pfam" id="PF00085"/>
    </source>
</evidence>
<evidence type="ECO:0000313" key="2">
    <source>
        <dbReference type="EMBL" id="SDX08439.1"/>
    </source>
</evidence>
<proteinExistence type="predicted"/>
<dbReference type="EMBL" id="FNNJ01000003">
    <property type="protein sequence ID" value="SDX08439.1"/>
    <property type="molecule type" value="Genomic_DNA"/>
</dbReference>
<keyword evidence="3" id="KW-1185">Reference proteome</keyword>
<dbReference type="RefSeq" id="WP_090122100.1">
    <property type="nucleotide sequence ID" value="NZ_FNNJ01000003.1"/>
</dbReference>
<dbReference type="InterPro" id="IPR036249">
    <property type="entry name" value="Thioredoxin-like_sf"/>
</dbReference>
<dbReference type="InterPro" id="IPR013766">
    <property type="entry name" value="Thioredoxin_domain"/>
</dbReference>
<dbReference type="AlphaFoldDB" id="A0A1H2YV31"/>
<accession>A0A1H2YV31</accession>
<dbReference type="Gene3D" id="3.40.30.10">
    <property type="entry name" value="Glutaredoxin"/>
    <property type="match status" value="1"/>
</dbReference>
<dbReference type="OrthoDB" id="411356at2"/>
<name>A0A1H2YV31_9FLAO</name>
<organism evidence="2 3">
    <name type="scientific">Lutibacter oricola</name>
    <dbReference type="NCBI Taxonomy" id="762486"/>
    <lineage>
        <taxon>Bacteria</taxon>
        <taxon>Pseudomonadati</taxon>
        <taxon>Bacteroidota</taxon>
        <taxon>Flavobacteriia</taxon>
        <taxon>Flavobacteriales</taxon>
        <taxon>Flavobacteriaceae</taxon>
        <taxon>Lutibacter</taxon>
    </lineage>
</organism>
<dbReference type="Proteomes" id="UP000199595">
    <property type="component" value="Unassembled WGS sequence"/>
</dbReference>
<dbReference type="STRING" id="762486.SAMN05444411_10355"/>
<dbReference type="SUPFAM" id="SSF52833">
    <property type="entry name" value="Thioredoxin-like"/>
    <property type="match status" value="1"/>
</dbReference>
<sequence length="112" mass="12731">MNIKNTIASANQLDKVLKENLAVLLYFKTNSCIVGEAVEPKVVELLASYFPKIKSYSVDMETNADITAKYTAFVEPTVILFFDGKETIKKSRSFSIEELKQVIDRPYQLIFN</sequence>
<dbReference type="CDD" id="cd02947">
    <property type="entry name" value="TRX_family"/>
    <property type="match status" value="1"/>
</dbReference>
<dbReference type="Pfam" id="PF00085">
    <property type="entry name" value="Thioredoxin"/>
    <property type="match status" value="1"/>
</dbReference>
<protein>
    <submittedName>
        <fullName evidence="2">Thioredoxin 1</fullName>
    </submittedName>
</protein>
<reference evidence="2 3" key="1">
    <citation type="submission" date="2016-10" db="EMBL/GenBank/DDBJ databases">
        <authorList>
            <person name="de Groot N.N."/>
        </authorList>
    </citation>
    <scope>NUCLEOTIDE SEQUENCE [LARGE SCALE GENOMIC DNA]</scope>
    <source>
        <strain evidence="2 3">DSM 24956</strain>
    </source>
</reference>
<feature type="domain" description="Thioredoxin" evidence="1">
    <location>
        <begin position="11"/>
        <end position="104"/>
    </location>
</feature>
<gene>
    <name evidence="2" type="ORF">SAMN05444411_10355</name>
</gene>